<accession>A0A2C5WTQ6</accession>
<protein>
    <submittedName>
        <fullName evidence="2">Uncharacterized protein</fullName>
    </submittedName>
</protein>
<keyword evidence="3" id="KW-1185">Reference proteome</keyword>
<feature type="compositionally biased region" description="Basic and acidic residues" evidence="1">
    <location>
        <begin position="399"/>
        <end position="410"/>
    </location>
</feature>
<evidence type="ECO:0000313" key="2">
    <source>
        <dbReference type="EMBL" id="PHH52229.1"/>
    </source>
</evidence>
<evidence type="ECO:0000256" key="1">
    <source>
        <dbReference type="SAM" id="MobiDB-lite"/>
    </source>
</evidence>
<organism evidence="2 3">
    <name type="scientific">Ceratocystis fimbriata CBS 114723</name>
    <dbReference type="NCBI Taxonomy" id="1035309"/>
    <lineage>
        <taxon>Eukaryota</taxon>
        <taxon>Fungi</taxon>
        <taxon>Dikarya</taxon>
        <taxon>Ascomycota</taxon>
        <taxon>Pezizomycotina</taxon>
        <taxon>Sordariomycetes</taxon>
        <taxon>Hypocreomycetidae</taxon>
        <taxon>Microascales</taxon>
        <taxon>Ceratocystidaceae</taxon>
        <taxon>Ceratocystis</taxon>
    </lineage>
</organism>
<proteinExistence type="predicted"/>
<gene>
    <name evidence="2" type="ORF">CFIMG_003318RA</name>
</gene>
<feature type="region of interest" description="Disordered" evidence="1">
    <location>
        <begin position="384"/>
        <end position="410"/>
    </location>
</feature>
<sequence length="410" mass="46504">MFSATIRSVGLRARLASQLPVQAPVMIRNMSSAAPQKSDVIFSKTSSPELDETLTTILHRIVLPYRLPALQRKMVFSEEYRSRLQTDPIVIEVDGYEHRFETLNFKKKDVPNSRAILLKAISLMKTRADWDNLVRLLNGYARSKRTIKLHDRFRMIREAGRTGNIWSIIEAMRHSEKSGLYLRHLPPVDEIMYWLCHKAVSNNWSASETKQAATWATIVMDILEEPEHRRPNQSLSPRALHREPQVLAQYLMLLAAQSVFHGNKLDAGGHVTKIAKILALEWPAGKGLLELHPVPEEQPNRSSKMLRAKVDYVEDFYLNYSPTRHISIAATTLKAIELAKQVVSPELAVKLDSIASGVTKEMEDRLSKRVESNDRRGWAMYDALLGPNQVKPQPAEVSTEAKSEETEAKA</sequence>
<evidence type="ECO:0000313" key="3">
    <source>
        <dbReference type="Proteomes" id="UP000222788"/>
    </source>
</evidence>
<dbReference type="AlphaFoldDB" id="A0A2C5WTQ6"/>
<reference evidence="2 3" key="1">
    <citation type="journal article" date="2013" name="Fungal Biol.">
        <title>Analysis of microsatellite markers in the genome of the plant pathogen Ceratocystis fimbriata.</title>
        <authorList>
            <person name="Simpson M.C."/>
            <person name="Wilken P.M."/>
            <person name="Coetzee M.P."/>
            <person name="Wingfield M.J."/>
            <person name="Wingfield B.D."/>
        </authorList>
    </citation>
    <scope>NUCLEOTIDE SEQUENCE [LARGE SCALE GENOMIC DNA]</scope>
    <source>
        <strain evidence="2 3">CBS 114723</strain>
    </source>
</reference>
<dbReference type="EMBL" id="APWK03000073">
    <property type="protein sequence ID" value="PHH52229.1"/>
    <property type="molecule type" value="Genomic_DNA"/>
</dbReference>
<name>A0A2C5WTQ6_9PEZI</name>
<comment type="caution">
    <text evidence="2">The sequence shown here is derived from an EMBL/GenBank/DDBJ whole genome shotgun (WGS) entry which is preliminary data.</text>
</comment>
<dbReference type="Proteomes" id="UP000222788">
    <property type="component" value="Unassembled WGS sequence"/>
</dbReference>
<dbReference type="OrthoDB" id="5405126at2759"/>
<reference evidence="2 3" key="2">
    <citation type="journal article" date="2013" name="IMA Fungus">
        <title>IMA Genome-F 1: Ceratocystis fimbriata: Draft nuclear genome sequence for the plant pathogen, Ceratocystis fimbriata.</title>
        <authorList>
            <person name="Wilken P.M."/>
            <person name="Steenkamp E.T."/>
            <person name="Wingfield M.J."/>
            <person name="de Beer Z.W."/>
            <person name="Wingfield B.D."/>
        </authorList>
    </citation>
    <scope>NUCLEOTIDE SEQUENCE [LARGE SCALE GENOMIC DNA]</scope>
    <source>
        <strain evidence="2 3">CBS 114723</strain>
    </source>
</reference>